<evidence type="ECO:0000256" key="1">
    <source>
        <dbReference type="SAM" id="MobiDB-lite"/>
    </source>
</evidence>
<dbReference type="EMBL" id="BAABEO010000008">
    <property type="protein sequence ID" value="GAA3673947.1"/>
    <property type="molecule type" value="Genomic_DNA"/>
</dbReference>
<protein>
    <submittedName>
        <fullName evidence="2">Uncharacterized protein</fullName>
    </submittedName>
</protein>
<keyword evidence="3" id="KW-1185">Reference proteome</keyword>
<proteinExistence type="predicted"/>
<dbReference type="Proteomes" id="UP001500752">
    <property type="component" value="Unassembled WGS sequence"/>
</dbReference>
<organism evidence="2 3">
    <name type="scientific">Arthrobacter ginkgonis</name>
    <dbReference type="NCBI Taxonomy" id="1630594"/>
    <lineage>
        <taxon>Bacteria</taxon>
        <taxon>Bacillati</taxon>
        <taxon>Actinomycetota</taxon>
        <taxon>Actinomycetes</taxon>
        <taxon>Micrococcales</taxon>
        <taxon>Micrococcaceae</taxon>
        <taxon>Arthrobacter</taxon>
    </lineage>
</organism>
<feature type="compositionally biased region" description="Basic residues" evidence="1">
    <location>
        <begin position="63"/>
        <end position="72"/>
    </location>
</feature>
<comment type="caution">
    <text evidence="2">The sequence shown here is derived from an EMBL/GenBank/DDBJ whole genome shotgun (WGS) entry which is preliminary data.</text>
</comment>
<sequence>MERCPCVEFGPILSLVPGKGTPVRGPRRVEPVPARPEGCSKTLRQTPERRKAPTSSALGPPNPRRRAHHGARKGPPGAGRFLAGPCDNEAPALKQGRGFDR</sequence>
<gene>
    <name evidence="2" type="ORF">GCM10023081_10360</name>
</gene>
<reference evidence="3" key="1">
    <citation type="journal article" date="2019" name="Int. J. Syst. Evol. Microbiol.">
        <title>The Global Catalogue of Microorganisms (GCM) 10K type strain sequencing project: providing services to taxonomists for standard genome sequencing and annotation.</title>
        <authorList>
            <consortium name="The Broad Institute Genomics Platform"/>
            <consortium name="The Broad Institute Genome Sequencing Center for Infectious Disease"/>
            <person name="Wu L."/>
            <person name="Ma J."/>
        </authorList>
    </citation>
    <scope>NUCLEOTIDE SEQUENCE [LARGE SCALE GENOMIC DNA]</scope>
    <source>
        <strain evidence="3">JCM 30742</strain>
    </source>
</reference>
<evidence type="ECO:0000313" key="3">
    <source>
        <dbReference type="Proteomes" id="UP001500752"/>
    </source>
</evidence>
<feature type="region of interest" description="Disordered" evidence="1">
    <location>
        <begin position="15"/>
        <end position="101"/>
    </location>
</feature>
<evidence type="ECO:0000313" key="2">
    <source>
        <dbReference type="EMBL" id="GAA3673947.1"/>
    </source>
</evidence>
<name>A0ABP7BYT9_9MICC</name>
<accession>A0ABP7BYT9</accession>